<organism evidence="1">
    <name type="scientific">Penicillium chrysogenum</name>
    <name type="common">Penicillium notatum</name>
    <dbReference type="NCBI Taxonomy" id="5076"/>
    <lineage>
        <taxon>Eukaryota</taxon>
        <taxon>Fungi</taxon>
        <taxon>Dikarya</taxon>
        <taxon>Ascomycota</taxon>
        <taxon>Pezizomycotina</taxon>
        <taxon>Eurotiomycetes</taxon>
        <taxon>Eurotiomycetidae</taxon>
        <taxon>Eurotiales</taxon>
        <taxon>Aspergillaceae</taxon>
        <taxon>Penicillium</taxon>
        <taxon>Penicillium chrysogenum species complex</taxon>
    </lineage>
</organism>
<protein>
    <recommendedName>
        <fullName evidence="2">F-box domain-containing protein</fullName>
    </recommendedName>
</protein>
<dbReference type="Proteomes" id="UP000076449">
    <property type="component" value="Chromosome III"/>
</dbReference>
<gene>
    <name evidence="1" type="ORF">EN45_085980</name>
</gene>
<sequence length="496" mass="57845">MVFVPSDVIHIIVTIIRDTPRPKKKRSVFGNEERTKIAQYATVSRQWQAVVERVIWQRQLRIDYAGGWLAQLKAFTSGTSDRRARVGYIRRLLWEPEINWDHLREKAVADGADNAQKFSERYDRQCQASLRDLFELLHTWKDRQVNVELSLRFNGHTYARGEDDVRNITQEQWESLDYYQLWKTGNAIHQVYLTAEDIQKLPRLPQVTSLVLLDIDTTVLRPLSFFHILSRLPHVRHISGGEGGSLQPRALRVLTDQRQEVADHLLSLPESAETFTFAITHHRELSLNPARDAANYLSPRGLDEFSISCRSLSLRLRELRLDKVRVSKSFFWPTLEEMVDPTCLTWPKLEVLEVLEVPPNTPDGKWILDNNHEADWEGELDDDSYDEWEYDIAYYARRGILKSDPVNQLYESIGLAAQRMPRLRSLKHSFRGAVGESGSHEWLRFKRDLSTGMVTLQVNTEWGLELEEKVICAWGLKDKKAKEFREKWSVSLERWP</sequence>
<dbReference type="EMBL" id="CM002800">
    <property type="protein sequence ID" value="KZN84460.1"/>
    <property type="molecule type" value="Genomic_DNA"/>
</dbReference>
<evidence type="ECO:0008006" key="2">
    <source>
        <dbReference type="Google" id="ProtNLM"/>
    </source>
</evidence>
<dbReference type="AlphaFoldDB" id="A0A162CPC0"/>
<proteinExistence type="predicted"/>
<evidence type="ECO:0000313" key="1">
    <source>
        <dbReference type="EMBL" id="KZN84460.1"/>
    </source>
</evidence>
<accession>A0A162CPC0</accession>
<reference evidence="1" key="1">
    <citation type="journal article" date="2014" name="Genome Announc.">
        <title>Complete sequencing and chromosome-scale genome assembly of the industrial progenitor strain P2niaD18 from the penicillin producer Penicillium chrysogenum.</title>
        <authorList>
            <person name="Specht T."/>
            <person name="Dahlmann T.A."/>
            <person name="Zadra I."/>
            <person name="Kurnsteiner H."/>
            <person name="Kuck U."/>
        </authorList>
    </citation>
    <scope>NUCLEOTIDE SEQUENCE [LARGE SCALE GENOMIC DNA]</scope>
    <source>
        <strain evidence="1">P2niaD18</strain>
    </source>
</reference>
<name>A0A162CPC0_PENCH</name>